<dbReference type="PANTHER" id="PTHR32089:SF112">
    <property type="entry name" value="LYSOZYME-LIKE PROTEIN-RELATED"/>
    <property type="match status" value="1"/>
</dbReference>
<dbReference type="InterPro" id="IPR004089">
    <property type="entry name" value="MCPsignal_dom"/>
</dbReference>
<feature type="transmembrane region" description="Helical" evidence="3">
    <location>
        <begin position="65"/>
        <end position="85"/>
    </location>
</feature>
<dbReference type="SMART" id="SM00283">
    <property type="entry name" value="MA"/>
    <property type="match status" value="1"/>
</dbReference>
<dbReference type="PANTHER" id="PTHR32089">
    <property type="entry name" value="METHYL-ACCEPTING CHEMOTAXIS PROTEIN MCPB"/>
    <property type="match status" value="1"/>
</dbReference>
<feature type="transmembrane region" description="Helical" evidence="3">
    <location>
        <begin position="16"/>
        <end position="34"/>
    </location>
</feature>
<dbReference type="Pfam" id="PF00015">
    <property type="entry name" value="MCPsignal"/>
    <property type="match status" value="1"/>
</dbReference>
<evidence type="ECO:0000313" key="6">
    <source>
        <dbReference type="Proteomes" id="UP000316626"/>
    </source>
</evidence>
<gene>
    <name evidence="5" type="ORF">FG384_08885</name>
</gene>
<evidence type="ECO:0000313" key="5">
    <source>
        <dbReference type="EMBL" id="TQR20262.1"/>
    </source>
</evidence>
<dbReference type="OrthoDB" id="242546at2"/>
<dbReference type="Gene3D" id="1.10.287.950">
    <property type="entry name" value="Methyl-accepting chemotaxis protein"/>
    <property type="match status" value="1"/>
</dbReference>
<keyword evidence="6" id="KW-1185">Reference proteome</keyword>
<name>A0A544TS36_9BACI</name>
<keyword evidence="3" id="KW-0472">Membrane</keyword>
<feature type="transmembrane region" description="Helical" evidence="3">
    <location>
        <begin position="91"/>
        <end position="108"/>
    </location>
</feature>
<dbReference type="SUPFAM" id="SSF58104">
    <property type="entry name" value="Methyl-accepting chemotaxis protein (MCP) signaling domain"/>
    <property type="match status" value="1"/>
</dbReference>
<evidence type="ECO:0000259" key="4">
    <source>
        <dbReference type="PROSITE" id="PS50111"/>
    </source>
</evidence>
<sequence>MNINELKRNDLVKKNFIMFLTYALAATFGLFAQIALKAEMAIIISIVIPLSIAIIAFIMSKKVLAMRVTFPYILLLVGGATAVGMSISNEVSIGTIVLALFILILGGLHNTQVVFLIGYLLSIIAVIINVLLDEKGILVDQAANVFLVQFIMALGIFMQVRLSKEYFRNVEKLVENAEEKAVEDELLTEKLSKAVTIISSNLEQIRTSMHASNNAQQEMLQAVNEVSVGSQRQADHVIDIVKHTEATFDSIKEMINHLNAIVYQAETAEKNASDGSQAMNTMKEEMDQFTVFFVELNQTFKELSEKINETNIFANEIRQITEQTNLLALNASIEAARAGEHGKGFAVVAEEIRKLAGVTNQTLEKIDGNLYEVNKYNEAALGKLEDGVARINMQVHAAETSNHSFNKLFEVMQSLQKMLAQFLIDVDIIAKNSESIHTSTNEFAAIIEESTATVEQLNATIVNITADQRSISTYIDRTYEETQSIQR</sequence>
<dbReference type="PROSITE" id="PS50111">
    <property type="entry name" value="CHEMOTAXIS_TRANSDUC_2"/>
    <property type="match status" value="1"/>
</dbReference>
<evidence type="ECO:0000256" key="3">
    <source>
        <dbReference type="SAM" id="Phobius"/>
    </source>
</evidence>
<feature type="transmembrane region" description="Helical" evidence="3">
    <location>
        <begin position="138"/>
        <end position="158"/>
    </location>
</feature>
<reference evidence="5 6" key="1">
    <citation type="submission" date="2019-06" db="EMBL/GenBank/DDBJ databases">
        <title>Psychrobacillus vulpis sp. nov., a new species isolated from feces of a red fox that inhabits in The Tablas de Daimiel Natural Park, Albacete, Spain.</title>
        <authorList>
            <person name="Rodriguez M."/>
            <person name="Reina J.C."/>
            <person name="Bejar V."/>
            <person name="Llamas I."/>
        </authorList>
    </citation>
    <scope>NUCLEOTIDE SEQUENCE [LARGE SCALE GENOMIC DNA]</scope>
    <source>
        <strain evidence="5 6">Z8</strain>
    </source>
</reference>
<dbReference type="RefSeq" id="WP_142642240.1">
    <property type="nucleotide sequence ID" value="NZ_VDGI01000007.1"/>
</dbReference>
<dbReference type="AlphaFoldDB" id="A0A544TS36"/>
<dbReference type="GO" id="GO:0007165">
    <property type="term" value="P:signal transduction"/>
    <property type="evidence" value="ECO:0007669"/>
    <property type="project" value="UniProtKB-KW"/>
</dbReference>
<organism evidence="5 6">
    <name type="scientific">Psychrobacillus vulpis</name>
    <dbReference type="NCBI Taxonomy" id="2325572"/>
    <lineage>
        <taxon>Bacteria</taxon>
        <taxon>Bacillati</taxon>
        <taxon>Bacillota</taxon>
        <taxon>Bacilli</taxon>
        <taxon>Bacillales</taxon>
        <taxon>Bacillaceae</taxon>
        <taxon>Psychrobacillus</taxon>
    </lineage>
</organism>
<keyword evidence="1 2" id="KW-0807">Transducer</keyword>
<dbReference type="Proteomes" id="UP000316626">
    <property type="component" value="Unassembled WGS sequence"/>
</dbReference>
<dbReference type="GO" id="GO:0016020">
    <property type="term" value="C:membrane"/>
    <property type="evidence" value="ECO:0007669"/>
    <property type="project" value="InterPro"/>
</dbReference>
<feature type="domain" description="Methyl-accepting transducer" evidence="4">
    <location>
        <begin position="208"/>
        <end position="458"/>
    </location>
</feature>
<dbReference type="EMBL" id="VDGI01000007">
    <property type="protein sequence ID" value="TQR20262.1"/>
    <property type="molecule type" value="Genomic_DNA"/>
</dbReference>
<feature type="transmembrane region" description="Helical" evidence="3">
    <location>
        <begin position="113"/>
        <end position="132"/>
    </location>
</feature>
<keyword evidence="3" id="KW-1133">Transmembrane helix</keyword>
<comment type="caution">
    <text evidence="5">The sequence shown here is derived from an EMBL/GenBank/DDBJ whole genome shotgun (WGS) entry which is preliminary data.</text>
</comment>
<accession>A0A544TS36</accession>
<feature type="transmembrane region" description="Helical" evidence="3">
    <location>
        <begin position="40"/>
        <end position="58"/>
    </location>
</feature>
<proteinExistence type="predicted"/>
<evidence type="ECO:0000256" key="2">
    <source>
        <dbReference type="PROSITE-ProRule" id="PRU00284"/>
    </source>
</evidence>
<keyword evidence="3" id="KW-0812">Transmembrane</keyword>
<evidence type="ECO:0000256" key="1">
    <source>
        <dbReference type="ARBA" id="ARBA00023224"/>
    </source>
</evidence>
<protein>
    <recommendedName>
        <fullName evidence="4">Methyl-accepting transducer domain-containing protein</fullName>
    </recommendedName>
</protein>